<organism evidence="8 9">
    <name type="scientific">Arthrobacter crystallopoietes BAB-32</name>
    <dbReference type="NCBI Taxonomy" id="1246476"/>
    <lineage>
        <taxon>Bacteria</taxon>
        <taxon>Bacillati</taxon>
        <taxon>Actinomycetota</taxon>
        <taxon>Actinomycetes</taxon>
        <taxon>Micrococcales</taxon>
        <taxon>Micrococcaceae</taxon>
        <taxon>Crystallibacter</taxon>
    </lineage>
</organism>
<evidence type="ECO:0000256" key="6">
    <source>
        <dbReference type="SAM" id="Phobius"/>
    </source>
</evidence>
<keyword evidence="4 6" id="KW-1133">Transmembrane helix</keyword>
<comment type="subcellular location">
    <subcellularLocation>
        <location evidence="1">Cell membrane</location>
        <topology evidence="1">Multi-pass membrane protein</topology>
    </subcellularLocation>
</comment>
<reference evidence="8 9" key="1">
    <citation type="journal article" date="2013" name="Genome Announc.">
        <title>Draft Genome Sequence of Arthrobacter crystallopoietes Strain BAB-32, Revealing Genes for Bioremediation.</title>
        <authorList>
            <person name="Joshi M.N."/>
            <person name="Pandit A.S."/>
            <person name="Sharma A."/>
            <person name="Pandya R.V."/>
            <person name="Desai S.M."/>
            <person name="Saxena A.K."/>
            <person name="Bagatharia S.B."/>
        </authorList>
    </citation>
    <scope>NUCLEOTIDE SEQUENCE [LARGE SCALE GENOMIC DNA]</scope>
    <source>
        <strain evidence="8 9">BAB-32</strain>
    </source>
</reference>
<feature type="domain" description="Membrane transport protein MMPL" evidence="7">
    <location>
        <begin position="6"/>
        <end position="105"/>
    </location>
</feature>
<dbReference type="Pfam" id="PF03176">
    <property type="entry name" value="MMPL"/>
    <property type="match status" value="1"/>
</dbReference>
<evidence type="ECO:0000259" key="7">
    <source>
        <dbReference type="Pfam" id="PF03176"/>
    </source>
</evidence>
<dbReference type="InterPro" id="IPR050545">
    <property type="entry name" value="Mycobact_MmpL"/>
</dbReference>
<feature type="transmembrane region" description="Helical" evidence="6">
    <location>
        <begin position="48"/>
        <end position="68"/>
    </location>
</feature>
<comment type="caution">
    <text evidence="8">The sequence shown here is derived from an EMBL/GenBank/DDBJ whole genome shotgun (WGS) entry which is preliminary data.</text>
</comment>
<dbReference type="SUPFAM" id="SSF82866">
    <property type="entry name" value="Multidrug efflux transporter AcrB transmembrane domain"/>
    <property type="match status" value="1"/>
</dbReference>
<dbReference type="AlphaFoldDB" id="N1V072"/>
<protein>
    <submittedName>
        <fullName evidence="8">MMPL family integral membrane protein</fullName>
    </submittedName>
</protein>
<keyword evidence="3 6" id="KW-0812">Transmembrane</keyword>
<evidence type="ECO:0000256" key="1">
    <source>
        <dbReference type="ARBA" id="ARBA00004651"/>
    </source>
</evidence>
<feature type="transmembrane region" description="Helical" evidence="6">
    <location>
        <begin position="6"/>
        <end position="27"/>
    </location>
</feature>
<dbReference type="RefSeq" id="WP_005268510.1">
    <property type="nucleotide sequence ID" value="NZ_ANPE02000104.1"/>
</dbReference>
<dbReference type="InterPro" id="IPR004869">
    <property type="entry name" value="MMPL_dom"/>
</dbReference>
<name>N1V072_9MICC</name>
<keyword evidence="5 6" id="KW-0472">Membrane</keyword>
<keyword evidence="9" id="KW-1185">Reference proteome</keyword>
<evidence type="ECO:0000256" key="3">
    <source>
        <dbReference type="ARBA" id="ARBA00022692"/>
    </source>
</evidence>
<dbReference type="EMBL" id="ANPE02000104">
    <property type="protein sequence ID" value="EMY34700.1"/>
    <property type="molecule type" value="Genomic_DNA"/>
</dbReference>
<dbReference type="Gene3D" id="1.20.1640.10">
    <property type="entry name" value="Multidrug efflux transporter AcrB transmembrane domain"/>
    <property type="match status" value="1"/>
</dbReference>
<dbReference type="PANTHER" id="PTHR33406">
    <property type="entry name" value="MEMBRANE PROTEIN MJ1562-RELATED"/>
    <property type="match status" value="1"/>
</dbReference>
<dbReference type="Proteomes" id="UP000010729">
    <property type="component" value="Unassembled WGS sequence"/>
</dbReference>
<evidence type="ECO:0000313" key="9">
    <source>
        <dbReference type="Proteomes" id="UP000010729"/>
    </source>
</evidence>
<evidence type="ECO:0000256" key="2">
    <source>
        <dbReference type="ARBA" id="ARBA00022475"/>
    </source>
</evidence>
<evidence type="ECO:0000256" key="5">
    <source>
        <dbReference type="ARBA" id="ARBA00023136"/>
    </source>
</evidence>
<keyword evidence="2" id="KW-1003">Cell membrane</keyword>
<dbReference type="GO" id="GO:0005886">
    <property type="term" value="C:plasma membrane"/>
    <property type="evidence" value="ECO:0007669"/>
    <property type="project" value="UniProtKB-SubCell"/>
</dbReference>
<dbReference type="PANTHER" id="PTHR33406:SF13">
    <property type="entry name" value="MEMBRANE PROTEIN YDFJ"/>
    <property type="match status" value="1"/>
</dbReference>
<evidence type="ECO:0000256" key="4">
    <source>
        <dbReference type="ARBA" id="ARBA00022989"/>
    </source>
</evidence>
<dbReference type="OrthoDB" id="7051771at2"/>
<sequence>MIGESALLSISLFGLAMGCQMFLVSGMRESFIDGGDARRAVHEPSSRGGRVVSAAVVIMIAVFNGFVISEVRDIRAIGLARAFDVFDDAFVVRMTLVPALMQLIG</sequence>
<proteinExistence type="predicted"/>
<accession>N1V072</accession>
<gene>
    <name evidence="8" type="ORF">D477_008298</name>
</gene>
<evidence type="ECO:0000313" key="8">
    <source>
        <dbReference type="EMBL" id="EMY34700.1"/>
    </source>
</evidence>